<evidence type="ECO:0000313" key="5">
    <source>
        <dbReference type="Proteomes" id="UP001162131"/>
    </source>
</evidence>
<dbReference type="Gene3D" id="3.30.450.50">
    <property type="entry name" value="Longin domain"/>
    <property type="match status" value="1"/>
</dbReference>
<feature type="domain" description="V-SNARE coiled-coil homology" evidence="3">
    <location>
        <begin position="119"/>
        <end position="179"/>
    </location>
</feature>
<dbReference type="InterPro" id="IPR001388">
    <property type="entry name" value="Synaptobrevin-like"/>
</dbReference>
<reference evidence="4" key="1">
    <citation type="submission" date="2021-09" db="EMBL/GenBank/DDBJ databases">
        <authorList>
            <consortium name="AG Swart"/>
            <person name="Singh M."/>
            <person name="Singh A."/>
            <person name="Seah K."/>
            <person name="Emmerich C."/>
        </authorList>
    </citation>
    <scope>NUCLEOTIDE SEQUENCE</scope>
    <source>
        <strain evidence="4">ATCC30299</strain>
    </source>
</reference>
<dbReference type="AlphaFoldDB" id="A0AAU9JZJ2"/>
<dbReference type="PROSITE" id="PS50892">
    <property type="entry name" value="V_SNARE"/>
    <property type="match status" value="1"/>
</dbReference>
<dbReference type="Proteomes" id="UP001162131">
    <property type="component" value="Unassembled WGS sequence"/>
</dbReference>
<dbReference type="GO" id="GO:0090161">
    <property type="term" value="P:Golgi ribbon formation"/>
    <property type="evidence" value="ECO:0007669"/>
    <property type="project" value="InterPro"/>
</dbReference>
<sequence length="208" mass="23882">MSENILCLAIGRFDDRSILAELIPSVSIRQAIRKEIFSLLSEKPEVEWMVSSDSQFGLWSMIANNDICYMFLGPKNYPSHLVNSLLFDIKTALKDKKYSEQEVLEIMSQKYRNSNGQDKVKNLTTQVKQVQELAYVGIQKVLENTEVAENLSVKTDELASTSYLLNQQSKRLSRQLYWRNFKLRCIVGIVIAAVLLYLIISLFSEDDN</sequence>
<keyword evidence="5" id="KW-1185">Reference proteome</keyword>
<dbReference type="SUPFAM" id="SSF58038">
    <property type="entry name" value="SNARE fusion complex"/>
    <property type="match status" value="1"/>
</dbReference>
<comment type="caution">
    <text evidence="4">The sequence shown here is derived from an EMBL/GenBank/DDBJ whole genome shotgun (WGS) entry which is preliminary data.</text>
</comment>
<proteinExistence type="predicted"/>
<organism evidence="4 5">
    <name type="scientific">Blepharisma stoltei</name>
    <dbReference type="NCBI Taxonomy" id="1481888"/>
    <lineage>
        <taxon>Eukaryota</taxon>
        <taxon>Sar</taxon>
        <taxon>Alveolata</taxon>
        <taxon>Ciliophora</taxon>
        <taxon>Postciliodesmatophora</taxon>
        <taxon>Heterotrichea</taxon>
        <taxon>Heterotrichida</taxon>
        <taxon>Blepharismidae</taxon>
        <taxon>Blepharisma</taxon>
    </lineage>
</organism>
<dbReference type="EMBL" id="CAJZBQ010000043">
    <property type="protein sequence ID" value="CAG9327138.1"/>
    <property type="molecule type" value="Genomic_DNA"/>
</dbReference>
<dbReference type="Gene3D" id="1.20.5.110">
    <property type="match status" value="1"/>
</dbReference>
<dbReference type="GO" id="GO:0016192">
    <property type="term" value="P:vesicle-mediated transport"/>
    <property type="evidence" value="ECO:0007669"/>
    <property type="project" value="InterPro"/>
</dbReference>
<evidence type="ECO:0000259" key="3">
    <source>
        <dbReference type="PROSITE" id="PS50892"/>
    </source>
</evidence>
<keyword evidence="2" id="KW-0472">Membrane</keyword>
<keyword evidence="2" id="KW-1133">Transmembrane helix</keyword>
<gene>
    <name evidence="4" type="ORF">BSTOLATCC_MIC43182</name>
</gene>
<protein>
    <recommendedName>
        <fullName evidence="3">V-SNARE coiled-coil homology domain-containing protein</fullName>
    </recommendedName>
</protein>
<evidence type="ECO:0000313" key="4">
    <source>
        <dbReference type="EMBL" id="CAG9327138.1"/>
    </source>
</evidence>
<feature type="transmembrane region" description="Helical" evidence="2">
    <location>
        <begin position="181"/>
        <end position="203"/>
    </location>
</feature>
<evidence type="ECO:0000256" key="2">
    <source>
        <dbReference type="SAM" id="Phobius"/>
    </source>
</evidence>
<dbReference type="InterPro" id="IPR042855">
    <property type="entry name" value="V_SNARE_CC"/>
</dbReference>
<dbReference type="InterPro" id="IPR042887">
    <property type="entry name" value="VAMP4"/>
</dbReference>
<keyword evidence="2" id="KW-0812">Transmembrane</keyword>
<dbReference type="PRINTS" id="PR00219">
    <property type="entry name" value="SYNAPTOBREVN"/>
</dbReference>
<dbReference type="PANTHER" id="PTHR46897">
    <property type="entry name" value="VESICLE-ASSOCIATED MEMBRANE PROTEIN 4"/>
    <property type="match status" value="1"/>
</dbReference>
<evidence type="ECO:0000256" key="1">
    <source>
        <dbReference type="PROSITE-ProRule" id="PRU00290"/>
    </source>
</evidence>
<dbReference type="SUPFAM" id="SSF64356">
    <property type="entry name" value="SNARE-like"/>
    <property type="match status" value="1"/>
</dbReference>
<dbReference type="PANTHER" id="PTHR46897:SF1">
    <property type="entry name" value="VESICLE-ASSOCIATED MEMBRANE PROTEIN 4"/>
    <property type="match status" value="1"/>
</dbReference>
<accession>A0AAU9JZJ2</accession>
<dbReference type="InterPro" id="IPR011012">
    <property type="entry name" value="Longin-like_dom_sf"/>
</dbReference>
<keyword evidence="1" id="KW-0175">Coiled coil</keyword>
<dbReference type="GO" id="GO:0016020">
    <property type="term" value="C:membrane"/>
    <property type="evidence" value="ECO:0007669"/>
    <property type="project" value="InterPro"/>
</dbReference>
<dbReference type="Pfam" id="PF00957">
    <property type="entry name" value="Synaptobrevin"/>
    <property type="match status" value="1"/>
</dbReference>
<name>A0AAU9JZJ2_9CILI</name>